<evidence type="ECO:0000313" key="2">
    <source>
        <dbReference type="Proteomes" id="UP000013827"/>
    </source>
</evidence>
<evidence type="ECO:0008006" key="3">
    <source>
        <dbReference type="Google" id="ProtNLM"/>
    </source>
</evidence>
<dbReference type="AlphaFoldDB" id="A0A0D3IVZ6"/>
<reference evidence="1" key="2">
    <citation type="submission" date="2024-10" db="UniProtKB">
        <authorList>
            <consortium name="EnsemblProtists"/>
        </authorList>
    </citation>
    <scope>IDENTIFICATION</scope>
</reference>
<reference evidence="2" key="1">
    <citation type="journal article" date="2013" name="Nature">
        <title>Pan genome of the phytoplankton Emiliania underpins its global distribution.</title>
        <authorList>
            <person name="Read B.A."/>
            <person name="Kegel J."/>
            <person name="Klute M.J."/>
            <person name="Kuo A."/>
            <person name="Lefebvre S.C."/>
            <person name="Maumus F."/>
            <person name="Mayer C."/>
            <person name="Miller J."/>
            <person name="Monier A."/>
            <person name="Salamov A."/>
            <person name="Young J."/>
            <person name="Aguilar M."/>
            <person name="Claverie J.M."/>
            <person name="Frickenhaus S."/>
            <person name="Gonzalez K."/>
            <person name="Herman E.K."/>
            <person name="Lin Y.C."/>
            <person name="Napier J."/>
            <person name="Ogata H."/>
            <person name="Sarno A.F."/>
            <person name="Shmutz J."/>
            <person name="Schroeder D."/>
            <person name="de Vargas C."/>
            <person name="Verret F."/>
            <person name="von Dassow P."/>
            <person name="Valentin K."/>
            <person name="Van de Peer Y."/>
            <person name="Wheeler G."/>
            <person name="Dacks J.B."/>
            <person name="Delwiche C.F."/>
            <person name="Dyhrman S.T."/>
            <person name="Glockner G."/>
            <person name="John U."/>
            <person name="Richards T."/>
            <person name="Worden A.Z."/>
            <person name="Zhang X."/>
            <person name="Grigoriev I.V."/>
            <person name="Allen A.E."/>
            <person name="Bidle K."/>
            <person name="Borodovsky M."/>
            <person name="Bowler C."/>
            <person name="Brownlee C."/>
            <person name="Cock J.M."/>
            <person name="Elias M."/>
            <person name="Gladyshev V.N."/>
            <person name="Groth M."/>
            <person name="Guda C."/>
            <person name="Hadaegh A."/>
            <person name="Iglesias-Rodriguez M.D."/>
            <person name="Jenkins J."/>
            <person name="Jones B.M."/>
            <person name="Lawson T."/>
            <person name="Leese F."/>
            <person name="Lindquist E."/>
            <person name="Lobanov A."/>
            <person name="Lomsadze A."/>
            <person name="Malik S.B."/>
            <person name="Marsh M.E."/>
            <person name="Mackinder L."/>
            <person name="Mock T."/>
            <person name="Mueller-Roeber B."/>
            <person name="Pagarete A."/>
            <person name="Parker M."/>
            <person name="Probert I."/>
            <person name="Quesneville H."/>
            <person name="Raines C."/>
            <person name="Rensing S.A."/>
            <person name="Riano-Pachon D.M."/>
            <person name="Richier S."/>
            <person name="Rokitta S."/>
            <person name="Shiraiwa Y."/>
            <person name="Soanes D.M."/>
            <person name="van der Giezen M."/>
            <person name="Wahlund T.M."/>
            <person name="Williams B."/>
            <person name="Wilson W."/>
            <person name="Wolfe G."/>
            <person name="Wurch L.L."/>
        </authorList>
    </citation>
    <scope>NUCLEOTIDE SEQUENCE</scope>
</reference>
<name>A0A0D3IVZ6_EMIH1</name>
<dbReference type="RefSeq" id="XP_005767860.1">
    <property type="nucleotide sequence ID" value="XM_005767803.1"/>
</dbReference>
<protein>
    <recommendedName>
        <fullName evidence="3">F-box domain-containing protein</fullName>
    </recommendedName>
</protein>
<accession>A0A0D3IVZ6</accession>
<evidence type="ECO:0000313" key="1">
    <source>
        <dbReference type="EnsemblProtists" id="EOD15431"/>
    </source>
</evidence>
<keyword evidence="2" id="KW-1185">Reference proteome</keyword>
<organism evidence="1 2">
    <name type="scientific">Emiliania huxleyi (strain CCMP1516)</name>
    <dbReference type="NCBI Taxonomy" id="280463"/>
    <lineage>
        <taxon>Eukaryota</taxon>
        <taxon>Haptista</taxon>
        <taxon>Haptophyta</taxon>
        <taxon>Prymnesiophyceae</taxon>
        <taxon>Isochrysidales</taxon>
        <taxon>Noelaerhabdaceae</taxon>
        <taxon>Emiliania</taxon>
    </lineage>
</organism>
<dbReference type="PaxDb" id="2903-EOD15431"/>
<sequence>MENHQEDLLGLVMLELARRVDCTPVLTTSEDSALLAHSHVTAGPPLLHDLPLDLQAKILSLTEPPAFAALRRCDCRHREAADAAVAHMLAQLRAAVAAYASADHCRVLRHCRLTSWPITSCAIAVVLPATEWAELLSPAVHLLEHWLRAELCDCLQRLKRIAALHAGKGSTLAALRHLHARSVLRFETWQQSVVPLGLECECSIGALGGSQHLDSVCAGEPSPLGPAAQRLLADALFTSAFGMHHRASSDADAERAVASYRQCSYLLQHALAIQEEQLAAGSIQELTVLCTRLALAQAAAGRGDLRAAREALEALLPAMRSTLGAALALVRRAFDERWRALGPLHEDTCRTAQWLHGVLIDLEPPARAASLAPFLRCLRSLLADGREAARLAVALTPHFQRSHFSFEVPVEMVHWLSDGDPRRRRSDCGDLPRSTFYGQCRWDEAPLPLDGLLGRRDPESARMRRNLGCPDLVALVEDAAEEEPSAEVW</sequence>
<dbReference type="GeneID" id="17261581"/>
<dbReference type="Proteomes" id="UP000013827">
    <property type="component" value="Unassembled WGS sequence"/>
</dbReference>
<proteinExistence type="predicted"/>
<dbReference type="EnsemblProtists" id="EOD15431">
    <property type="protein sequence ID" value="EOD15431"/>
    <property type="gene ID" value="EMIHUDRAFT_211648"/>
</dbReference>
<dbReference type="HOGENOM" id="CLU_558297_0_0_1"/>
<dbReference type="KEGG" id="ehx:EMIHUDRAFT_211648"/>